<feature type="transmembrane region" description="Helical" evidence="1">
    <location>
        <begin position="125"/>
        <end position="153"/>
    </location>
</feature>
<dbReference type="Proteomes" id="UP000663861">
    <property type="component" value="Unassembled WGS sequence"/>
</dbReference>
<keyword evidence="1" id="KW-0812">Transmembrane</keyword>
<feature type="transmembrane region" description="Helical" evidence="1">
    <location>
        <begin position="95"/>
        <end position="119"/>
    </location>
</feature>
<feature type="domain" description="DUF6535" evidence="2">
    <location>
        <begin position="2"/>
        <end position="119"/>
    </location>
</feature>
<evidence type="ECO:0000259" key="2">
    <source>
        <dbReference type="Pfam" id="PF20153"/>
    </source>
</evidence>
<dbReference type="AlphaFoldDB" id="A0A8H3CYD7"/>
<keyword evidence="1" id="KW-0472">Membrane</keyword>
<accession>A0A8H3CYD7</accession>
<sequence length="886" mass="99407">MVELLQAIATGQQPSSAVNITKPSTDFKPSRAAVAINTAWFLSLTLSVSVALLAMLVKQWGEGYRHGHDLSPPCVQARVRQARYDKLKRWKTEDIALALPVFMHTALGLFLLGLVILLHELNRTILALVSIIVASTFAVYLGTTLMPLFIAFCPYDTPLSSRRYWASFRSLVFRLFSSDYGGGANQSIPLLKCQQEERSISESTMPDELTARALEWLIGHSQDKVTIDIAIRAISSTVLGAQIYEHLTQDSLIKLLAQKFTSIFNGVLDEEKYDPNVVVVEKSQLRKAALYGRALANITRNIKMQYVVYRDIQGYVTPKRPESQIANVTLMGDQVKAVERGLFLVALSEEPDVASSGVTCLSAWYTSTNRAAQSRDKWMTMLSQLIEILSDSNHRRRVYSESSAHTPGLVTSNYHQPAQKEVEDSTSQENRQTLTTVLESDTLNRMVYALLLELAHWRWDLSKQERHKILKPLIRLFSLPLLDGSSRSGMSAILAVLAILFHDHPEFPAETLLPTDGDWVYLPAPGAEEGNLDLGHKEIDSRRIQPSSSKRRSELAQHIARICHKDDEYMRKNTDALLFFGLAGLLDSISVLGLSEMTPQIVEIVTTQLNAMSGSFNLGPVLLPYILLPTIDTRAFMADAVTRSLSPSPFKGQLHPFPDEEKATLLECLWDKGYLWSDFGHQFLIPIVQLLHISQNERLKDQCLSALNEYCVAQLNPDQFTNPHHDPVPMDWRFFFSLDVPYRLVEIMKDSEALRSKAVATFDAIMQIIPNTDDDVNLTELETDTRNQISAAITRLAIGNLLGTLAEVVLCRHGYRHVQTWRDQLMNLPDWLGSRDGEDFESVKTKLRQFYTENIRKSGHMTILALGLGGKLDGESSQTHIETSSG</sequence>
<reference evidence="3" key="1">
    <citation type="submission" date="2021-01" db="EMBL/GenBank/DDBJ databases">
        <authorList>
            <person name="Kaushik A."/>
        </authorList>
    </citation>
    <scope>NUCLEOTIDE SEQUENCE</scope>
    <source>
        <strain evidence="3">AG4-RS23</strain>
    </source>
</reference>
<dbReference type="InterPro" id="IPR016024">
    <property type="entry name" value="ARM-type_fold"/>
</dbReference>
<proteinExistence type="predicted"/>
<keyword evidence="1" id="KW-1133">Transmembrane helix</keyword>
<name>A0A8H3CYD7_9AGAM</name>
<dbReference type="Pfam" id="PF20153">
    <property type="entry name" value="DUF6535"/>
    <property type="match status" value="1"/>
</dbReference>
<evidence type="ECO:0000313" key="4">
    <source>
        <dbReference type="Proteomes" id="UP000663861"/>
    </source>
</evidence>
<gene>
    <name evidence="3" type="ORF">RDB_LOCUS121121</name>
</gene>
<dbReference type="SUPFAM" id="SSF48371">
    <property type="entry name" value="ARM repeat"/>
    <property type="match status" value="1"/>
</dbReference>
<protein>
    <recommendedName>
        <fullName evidence="2">DUF6535 domain-containing protein</fullName>
    </recommendedName>
</protein>
<dbReference type="InterPro" id="IPR045338">
    <property type="entry name" value="DUF6535"/>
</dbReference>
<organism evidence="3 4">
    <name type="scientific">Rhizoctonia solani</name>
    <dbReference type="NCBI Taxonomy" id="456999"/>
    <lineage>
        <taxon>Eukaryota</taxon>
        <taxon>Fungi</taxon>
        <taxon>Dikarya</taxon>
        <taxon>Basidiomycota</taxon>
        <taxon>Agaricomycotina</taxon>
        <taxon>Agaricomycetes</taxon>
        <taxon>Cantharellales</taxon>
        <taxon>Ceratobasidiaceae</taxon>
        <taxon>Rhizoctonia</taxon>
    </lineage>
</organism>
<feature type="transmembrane region" description="Helical" evidence="1">
    <location>
        <begin position="33"/>
        <end position="57"/>
    </location>
</feature>
<dbReference type="EMBL" id="CAJMWY010003181">
    <property type="protein sequence ID" value="CAE6499836.1"/>
    <property type="molecule type" value="Genomic_DNA"/>
</dbReference>
<evidence type="ECO:0000256" key="1">
    <source>
        <dbReference type="SAM" id="Phobius"/>
    </source>
</evidence>
<comment type="caution">
    <text evidence="3">The sequence shown here is derived from an EMBL/GenBank/DDBJ whole genome shotgun (WGS) entry which is preliminary data.</text>
</comment>
<evidence type="ECO:0000313" key="3">
    <source>
        <dbReference type="EMBL" id="CAE6499836.1"/>
    </source>
</evidence>